<evidence type="ECO:0000313" key="4">
    <source>
        <dbReference type="Proteomes" id="UP001230908"/>
    </source>
</evidence>
<dbReference type="Pfam" id="PF00296">
    <property type="entry name" value="Bac_luciferase"/>
    <property type="match status" value="1"/>
</dbReference>
<dbReference type="SUPFAM" id="SSF51679">
    <property type="entry name" value="Bacterial luciferase-like"/>
    <property type="match status" value="1"/>
</dbReference>
<dbReference type="PANTHER" id="PTHR43244:SF1">
    <property type="entry name" value="5,10-METHYLENETETRAHYDROMETHANOPTERIN REDUCTASE"/>
    <property type="match status" value="1"/>
</dbReference>
<dbReference type="InterPro" id="IPR050564">
    <property type="entry name" value="F420-G6PD/mer"/>
</dbReference>
<sequence length="299" mass="32148">MTDYGHPISFGLSLDPSAGRLAETRRLAGLAEGGGLDYLAVQDHPYQPDYLDTWTMISHLSADTDRIAFFTDVADLQLRPPTMLAKAAASLSVLTGGRLVLGVGGGASADAIAAMGGVRRPGPEMVAYTAESLQVMRRALAGGGVRLNSEQHHIEGYAAGPVPPAPVPIWLGSQKARMLEVTGRHSDGWISPLNIYVPPAQVPSRQRIIDKAAREAGRDPAAVRRVYNVIGAIGSHRGGTGLVGDPRTWIDTLTTWAVDLGFDTFVFWPVTAAEAQLKLFVDQVVPGVREQVRQRREQR</sequence>
<dbReference type="EMBL" id="JAVHUY010000042">
    <property type="protein sequence ID" value="MDQ7909435.1"/>
    <property type="molecule type" value="Genomic_DNA"/>
</dbReference>
<dbReference type="PANTHER" id="PTHR43244">
    <property type="match status" value="1"/>
</dbReference>
<dbReference type="Proteomes" id="UP001230908">
    <property type="component" value="Unassembled WGS sequence"/>
</dbReference>
<dbReference type="RefSeq" id="WP_308716696.1">
    <property type="nucleotide sequence ID" value="NZ_JAVHUY010000042.1"/>
</dbReference>
<reference evidence="3 4" key="1">
    <citation type="submission" date="2023-08" db="EMBL/GenBank/DDBJ databases">
        <title>Phytohabitans sansha sp. nov., isolated from marine sediment.</title>
        <authorList>
            <person name="Zhao Y."/>
            <person name="Yi K."/>
        </authorList>
    </citation>
    <scope>NUCLEOTIDE SEQUENCE [LARGE SCALE GENOMIC DNA]</scope>
    <source>
        <strain evidence="3 4">ZYX-F-186</strain>
    </source>
</reference>
<dbReference type="Gene3D" id="3.20.20.30">
    <property type="entry name" value="Luciferase-like domain"/>
    <property type="match status" value="1"/>
</dbReference>
<dbReference type="InterPro" id="IPR036661">
    <property type="entry name" value="Luciferase-like_sf"/>
</dbReference>
<keyword evidence="1" id="KW-0560">Oxidoreductase</keyword>
<evidence type="ECO:0000259" key="2">
    <source>
        <dbReference type="Pfam" id="PF00296"/>
    </source>
</evidence>
<accession>A0ABU0ZQY5</accession>
<evidence type="ECO:0000256" key="1">
    <source>
        <dbReference type="ARBA" id="ARBA00023002"/>
    </source>
</evidence>
<organism evidence="3 4">
    <name type="scientific">Phytohabitans maris</name>
    <dbReference type="NCBI Taxonomy" id="3071409"/>
    <lineage>
        <taxon>Bacteria</taxon>
        <taxon>Bacillati</taxon>
        <taxon>Actinomycetota</taxon>
        <taxon>Actinomycetes</taxon>
        <taxon>Micromonosporales</taxon>
        <taxon>Micromonosporaceae</taxon>
    </lineage>
</organism>
<dbReference type="CDD" id="cd01097">
    <property type="entry name" value="Tetrahydromethanopterin_reductase"/>
    <property type="match status" value="1"/>
</dbReference>
<proteinExistence type="predicted"/>
<name>A0ABU0ZQY5_9ACTN</name>
<protein>
    <submittedName>
        <fullName evidence="3">LLM class flavin-dependent oxidoreductase</fullName>
    </submittedName>
</protein>
<feature type="domain" description="Luciferase-like" evidence="2">
    <location>
        <begin position="11"/>
        <end position="232"/>
    </location>
</feature>
<dbReference type="InterPro" id="IPR011251">
    <property type="entry name" value="Luciferase-like_dom"/>
</dbReference>
<comment type="caution">
    <text evidence="3">The sequence shown here is derived from an EMBL/GenBank/DDBJ whole genome shotgun (WGS) entry which is preliminary data.</text>
</comment>
<keyword evidence="4" id="KW-1185">Reference proteome</keyword>
<evidence type="ECO:0000313" key="3">
    <source>
        <dbReference type="EMBL" id="MDQ7909435.1"/>
    </source>
</evidence>
<gene>
    <name evidence="3" type="ORF">RB614_33420</name>
</gene>